<dbReference type="EMBL" id="LS974619">
    <property type="protein sequence ID" value="CAG7882731.1"/>
    <property type="molecule type" value="Genomic_DNA"/>
</dbReference>
<sequence length="110" mass="12535">MNLTVADLFHENSRTWDREKIQRLLPQWTKTIMTIKPSITGAPDKQVWLSTPSGESCLPPTGIVSGQLAPWILWQIWCARNQLVFEGKTTSAEETMTKAMSMAREWTNSQ</sequence>
<dbReference type="Gramene" id="A03p40740.2_BraZ1">
    <property type="protein sequence ID" value="A03p40740.2_BraZ1.CDS"/>
    <property type="gene ID" value="A03g40740.2_BraZ1"/>
</dbReference>
<reference evidence="2" key="1">
    <citation type="submission" date="2018-11" db="EMBL/GenBank/DDBJ databases">
        <authorList>
            <consortium name="Genoscope - CEA"/>
            <person name="William W."/>
        </authorList>
    </citation>
    <scope>NUCLEOTIDE SEQUENCE</scope>
</reference>
<gene>
    <name evidence="2" type="ORF">BRAA03T13198Z</name>
    <name evidence="1" type="ORF">BRAPAZ1V2_A03P40740.2</name>
</gene>
<feature type="non-terminal residue" evidence="2">
    <location>
        <position position="1"/>
    </location>
</feature>
<protein>
    <submittedName>
        <fullName evidence="1">Uncharacterized protein</fullName>
    </submittedName>
</protein>
<accession>A0A3P6AA47</accession>
<evidence type="ECO:0000313" key="2">
    <source>
        <dbReference type="EMBL" id="VDC81980.1"/>
    </source>
</evidence>
<dbReference type="Proteomes" id="UP000694005">
    <property type="component" value="Chromosome A03"/>
</dbReference>
<proteinExistence type="predicted"/>
<dbReference type="EMBL" id="LR031572">
    <property type="protein sequence ID" value="VDC81980.1"/>
    <property type="molecule type" value="Genomic_DNA"/>
</dbReference>
<name>A0A3P6AA47_BRACM</name>
<organism evidence="2">
    <name type="scientific">Brassica campestris</name>
    <name type="common">Field mustard</name>
    <dbReference type="NCBI Taxonomy" id="3711"/>
    <lineage>
        <taxon>Eukaryota</taxon>
        <taxon>Viridiplantae</taxon>
        <taxon>Streptophyta</taxon>
        <taxon>Embryophyta</taxon>
        <taxon>Tracheophyta</taxon>
        <taxon>Spermatophyta</taxon>
        <taxon>Magnoliopsida</taxon>
        <taxon>eudicotyledons</taxon>
        <taxon>Gunneridae</taxon>
        <taxon>Pentapetalae</taxon>
        <taxon>rosids</taxon>
        <taxon>malvids</taxon>
        <taxon>Brassicales</taxon>
        <taxon>Brassicaceae</taxon>
        <taxon>Brassiceae</taxon>
        <taxon>Brassica</taxon>
    </lineage>
</organism>
<feature type="non-terminal residue" evidence="2">
    <location>
        <position position="110"/>
    </location>
</feature>
<dbReference type="AlphaFoldDB" id="A0A3P6AA47"/>
<evidence type="ECO:0000313" key="1">
    <source>
        <dbReference type="EMBL" id="CAG7882731.1"/>
    </source>
</evidence>